<feature type="transmembrane region" description="Helical" evidence="2">
    <location>
        <begin position="99"/>
        <end position="124"/>
    </location>
</feature>
<keyword evidence="2" id="KW-0812">Transmembrane</keyword>
<sequence length="162" mass="16879">MSENIPQFGVRVSPENNPYQPSAPYSPVGSNYQAPVAPPKKPGLGIAALILSIVVFVGSLVWSIANGIASWEIEIPTGSSFEEIMQESMTSEMSMQDTLFGLSTMAHLGVGTLLGVGALVMGIIAISTKRGRVQGIVATIIAALAPLVSYLVYSVVAALGMV</sequence>
<evidence type="ECO:0000256" key="1">
    <source>
        <dbReference type="SAM" id="MobiDB-lite"/>
    </source>
</evidence>
<feature type="region of interest" description="Disordered" evidence="1">
    <location>
        <begin position="1"/>
        <end position="26"/>
    </location>
</feature>
<comment type="caution">
    <text evidence="3">The sequence shown here is derived from an EMBL/GenBank/DDBJ whole genome shotgun (WGS) entry which is preliminary data.</text>
</comment>
<dbReference type="Proteomes" id="UP001160142">
    <property type="component" value="Unassembled WGS sequence"/>
</dbReference>
<reference evidence="3 4" key="1">
    <citation type="submission" date="2023-04" db="EMBL/GenBank/DDBJ databases">
        <title>Genome Encyclopedia of Bacteria and Archaea VI: Functional Genomics of Type Strains.</title>
        <authorList>
            <person name="Whitman W."/>
        </authorList>
    </citation>
    <scope>NUCLEOTIDE SEQUENCE [LARGE SCALE GENOMIC DNA]</scope>
    <source>
        <strain evidence="3 4">SG_E_30_P1</strain>
    </source>
</reference>
<evidence type="ECO:0000256" key="2">
    <source>
        <dbReference type="SAM" id="Phobius"/>
    </source>
</evidence>
<dbReference type="RefSeq" id="WP_322132780.1">
    <property type="nucleotide sequence ID" value="NZ_CP085036.1"/>
</dbReference>
<keyword evidence="2" id="KW-1133">Transmembrane helix</keyword>
<name>A0ABT6KMN2_9MICO</name>
<evidence type="ECO:0000313" key="4">
    <source>
        <dbReference type="Proteomes" id="UP001160142"/>
    </source>
</evidence>
<proteinExistence type="predicted"/>
<accession>A0ABT6KMN2</accession>
<evidence type="ECO:0008006" key="5">
    <source>
        <dbReference type="Google" id="ProtNLM"/>
    </source>
</evidence>
<feature type="transmembrane region" description="Helical" evidence="2">
    <location>
        <begin position="44"/>
        <end position="65"/>
    </location>
</feature>
<organism evidence="3 4">
    <name type="scientific">Antiquaquibacter oligotrophicus</name>
    <dbReference type="NCBI Taxonomy" id="2880260"/>
    <lineage>
        <taxon>Bacteria</taxon>
        <taxon>Bacillati</taxon>
        <taxon>Actinomycetota</taxon>
        <taxon>Actinomycetes</taxon>
        <taxon>Micrococcales</taxon>
        <taxon>Microbacteriaceae</taxon>
        <taxon>Antiquaquibacter</taxon>
    </lineage>
</organism>
<keyword evidence="4" id="KW-1185">Reference proteome</keyword>
<dbReference type="EMBL" id="JARXVQ010000001">
    <property type="protein sequence ID" value="MDH6180429.1"/>
    <property type="molecule type" value="Genomic_DNA"/>
</dbReference>
<feature type="transmembrane region" description="Helical" evidence="2">
    <location>
        <begin position="136"/>
        <end position="159"/>
    </location>
</feature>
<evidence type="ECO:0000313" key="3">
    <source>
        <dbReference type="EMBL" id="MDH6180429.1"/>
    </source>
</evidence>
<keyword evidence="2" id="KW-0472">Membrane</keyword>
<gene>
    <name evidence="3" type="ORF">M2152_000611</name>
</gene>
<protein>
    <recommendedName>
        <fullName evidence="5">Yip1 domain-containing protein</fullName>
    </recommendedName>
</protein>